<dbReference type="Proteomes" id="UP000735302">
    <property type="component" value="Unassembled WGS sequence"/>
</dbReference>
<evidence type="ECO:0000313" key="2">
    <source>
        <dbReference type="Proteomes" id="UP000735302"/>
    </source>
</evidence>
<dbReference type="AlphaFoldDB" id="A0AAV4BQI5"/>
<name>A0AAV4BQI5_9GAST</name>
<gene>
    <name evidence="1" type="ORF">PoB_004936000</name>
</gene>
<evidence type="ECO:0000313" key="1">
    <source>
        <dbReference type="EMBL" id="GFO22855.1"/>
    </source>
</evidence>
<sequence>MLGIPVKKDLVNPLVGKSFAPFAAGRFPVKFNSEMNSYYNISTYLHSQYFKTRCWKPWLEKCLDLYSVREDLCEKHNCEPKRINMEYSLGYWNSSITGCYVRDRCFLVGSSVTLYKPPRCYIQKCTDQNGLIRFEHIGFGCSRRKRCYYPGDEIINFKSSTCERLNCTDQNGAMQFTHTEYGCSANRRCYPVGSDVVRTESSTCESLKCTKQNGSIQLRHIKYECYENNQCYSVGSDVVRINSGTCERLKCINLNGFIVLKHSEFGKILKLLFFVIRLRTVDNSDIGL</sequence>
<reference evidence="1 2" key="1">
    <citation type="journal article" date="2021" name="Elife">
        <title>Chloroplast acquisition without the gene transfer in kleptoplastic sea slugs, Plakobranchus ocellatus.</title>
        <authorList>
            <person name="Maeda T."/>
            <person name="Takahashi S."/>
            <person name="Yoshida T."/>
            <person name="Shimamura S."/>
            <person name="Takaki Y."/>
            <person name="Nagai Y."/>
            <person name="Toyoda A."/>
            <person name="Suzuki Y."/>
            <person name="Arimoto A."/>
            <person name="Ishii H."/>
            <person name="Satoh N."/>
            <person name="Nishiyama T."/>
            <person name="Hasebe M."/>
            <person name="Maruyama T."/>
            <person name="Minagawa J."/>
            <person name="Obokata J."/>
            <person name="Shigenobu S."/>
        </authorList>
    </citation>
    <scope>NUCLEOTIDE SEQUENCE [LARGE SCALE GENOMIC DNA]</scope>
</reference>
<dbReference type="EMBL" id="BLXT01005456">
    <property type="protein sequence ID" value="GFO22855.1"/>
    <property type="molecule type" value="Genomic_DNA"/>
</dbReference>
<keyword evidence="2" id="KW-1185">Reference proteome</keyword>
<proteinExistence type="predicted"/>
<protein>
    <submittedName>
        <fullName evidence="1">Uncharacterized protein</fullName>
    </submittedName>
</protein>
<organism evidence="1 2">
    <name type="scientific">Plakobranchus ocellatus</name>
    <dbReference type="NCBI Taxonomy" id="259542"/>
    <lineage>
        <taxon>Eukaryota</taxon>
        <taxon>Metazoa</taxon>
        <taxon>Spiralia</taxon>
        <taxon>Lophotrochozoa</taxon>
        <taxon>Mollusca</taxon>
        <taxon>Gastropoda</taxon>
        <taxon>Heterobranchia</taxon>
        <taxon>Euthyneura</taxon>
        <taxon>Panpulmonata</taxon>
        <taxon>Sacoglossa</taxon>
        <taxon>Placobranchoidea</taxon>
        <taxon>Plakobranchidae</taxon>
        <taxon>Plakobranchus</taxon>
    </lineage>
</organism>
<accession>A0AAV4BQI5</accession>
<comment type="caution">
    <text evidence="1">The sequence shown here is derived from an EMBL/GenBank/DDBJ whole genome shotgun (WGS) entry which is preliminary data.</text>
</comment>